<dbReference type="PhylomeDB" id="A0A167X1V9"/>
<organism evidence="3">
    <name type="scientific">Penicillium chrysogenum</name>
    <name type="common">Penicillium notatum</name>
    <dbReference type="NCBI Taxonomy" id="5076"/>
    <lineage>
        <taxon>Eukaryota</taxon>
        <taxon>Fungi</taxon>
        <taxon>Dikarya</taxon>
        <taxon>Ascomycota</taxon>
        <taxon>Pezizomycotina</taxon>
        <taxon>Eurotiomycetes</taxon>
        <taxon>Eurotiomycetidae</taxon>
        <taxon>Eurotiales</taxon>
        <taxon>Aspergillaceae</taxon>
        <taxon>Penicillium</taxon>
        <taxon>Penicillium chrysogenum species complex</taxon>
    </lineage>
</organism>
<dbReference type="EMBL" id="CM002798">
    <property type="protein sequence ID" value="KZN92311.1"/>
    <property type="molecule type" value="Genomic_DNA"/>
</dbReference>
<dbReference type="AlphaFoldDB" id="A0A167X1V9"/>
<protein>
    <recommendedName>
        <fullName evidence="2">C2H2-type domain-containing protein</fullName>
    </recommendedName>
</protein>
<dbReference type="Proteomes" id="UP000076449">
    <property type="component" value="Chromosome I"/>
</dbReference>
<reference evidence="3" key="1">
    <citation type="journal article" date="2014" name="Genome Announc.">
        <title>Complete sequencing and chromosome-scale genome assembly of the industrial progenitor strain P2niaD18 from the penicillin producer Penicillium chrysogenum.</title>
        <authorList>
            <person name="Specht T."/>
            <person name="Dahlmann T.A."/>
            <person name="Zadra I."/>
            <person name="Kurnsteiner H."/>
            <person name="Kuck U."/>
        </authorList>
    </citation>
    <scope>NUCLEOTIDE SEQUENCE [LARGE SCALE GENOMIC DNA]</scope>
    <source>
        <strain evidence="3">P2niaD18</strain>
    </source>
</reference>
<proteinExistence type="predicted"/>
<evidence type="ECO:0000259" key="2">
    <source>
        <dbReference type="PROSITE" id="PS00028"/>
    </source>
</evidence>
<sequence length="729" mass="84306">MSVLDTSASGKKQAHSPEYYRRRRQQLEKGIIQKRHATSTKNNIGKIKRRWTRHCEYLGEDPLQFLVAAQKGDVMVFLEWILDNSKIKKFSSLHENWRQWCQLYRKAVGRSLHAKSCQDINDYMKEHLVARYNLDMSVGEKPVMNVDDLYIVLHHHWTRDATPYPDGRQIIQLAFLLLVSAYTASRPGALVYVDQNERTNIQHFFGGADENEEHEEDWDLREDDLKTLCYGQISLILLPNPGGLRDHLVMEIDLKHTKGHHTKPKRKIFLMSEVKQPIFDVIVLVLTMAILDDAFSANIHSVEDVFMARVSPPRRSVRLKFKKDKLNVPICRQPDSYYSGMTTHPMKPLRYHTYLYYLQRLSLSVGMIRAMKPYDLRRGTGEAVDKTASLPLLQQVMGHVYASTFQKYMNERVQTHVQASFLGIPSEDALMNILSHQSRYIDPRAPSKYDDLPESKRSKLSNHPEILKLQQMRDTLAQEAKELYGSMKNASGTKIGELKAKADAALRAAKKNLKEATFTGARNEFFDTIDTLEINKQLDPSLLDMKQDTYEPQRIVHRLKERRRLADLMQIPCQELSEEDDIMRRVVLINALIDLGRVERVPSENLVSKKSAQYTITNGSQEASPDEPTQSEQGFSPSPEPRDRPISLTTRHCLFCVFEPNYQSYFASARKAREHFEKHLRNFRRDQFISCPDKFCGLAFRGHQAFKSHAEKVHSIRYFTEAQRIKAGL</sequence>
<evidence type="ECO:0000256" key="1">
    <source>
        <dbReference type="SAM" id="MobiDB-lite"/>
    </source>
</evidence>
<dbReference type="InterPro" id="IPR021842">
    <property type="entry name" value="DUF3435"/>
</dbReference>
<dbReference type="PANTHER" id="PTHR37535">
    <property type="entry name" value="FLUG DOMAIN PROTEIN"/>
    <property type="match status" value="1"/>
</dbReference>
<feature type="region of interest" description="Disordered" evidence="1">
    <location>
        <begin position="612"/>
        <end position="646"/>
    </location>
</feature>
<feature type="region of interest" description="Disordered" evidence="1">
    <location>
        <begin position="1"/>
        <end position="20"/>
    </location>
</feature>
<dbReference type="Pfam" id="PF11917">
    <property type="entry name" value="DUF3435"/>
    <property type="match status" value="1"/>
</dbReference>
<dbReference type="PANTHER" id="PTHR37535:SF2">
    <property type="entry name" value="FINGER DOMAIN PROTEIN, PUTATIVE (AFU_ORTHOLOGUE AFUA_6G09300)-RELATED"/>
    <property type="match status" value="1"/>
</dbReference>
<feature type="compositionally biased region" description="Polar residues" evidence="1">
    <location>
        <begin position="1"/>
        <end position="10"/>
    </location>
</feature>
<gene>
    <name evidence="3" type="ORF">EN45_024650</name>
</gene>
<evidence type="ECO:0000313" key="3">
    <source>
        <dbReference type="EMBL" id="KZN92311.1"/>
    </source>
</evidence>
<feature type="domain" description="C2H2-type" evidence="2">
    <location>
        <begin position="691"/>
        <end position="714"/>
    </location>
</feature>
<feature type="compositionally biased region" description="Polar residues" evidence="1">
    <location>
        <begin position="612"/>
        <end position="636"/>
    </location>
</feature>
<name>A0A167X1V9_PENCH</name>
<dbReference type="InterPro" id="IPR013087">
    <property type="entry name" value="Znf_C2H2_type"/>
</dbReference>
<dbReference type="PROSITE" id="PS00028">
    <property type="entry name" value="ZINC_FINGER_C2H2_1"/>
    <property type="match status" value="1"/>
</dbReference>
<accession>A0A167X1V9</accession>